<feature type="compositionally biased region" description="Polar residues" evidence="1">
    <location>
        <begin position="296"/>
        <end position="314"/>
    </location>
</feature>
<feature type="compositionally biased region" description="Low complexity" evidence="1">
    <location>
        <begin position="436"/>
        <end position="452"/>
    </location>
</feature>
<dbReference type="AlphaFoldDB" id="A0A369JUX6"/>
<evidence type="ECO:0000313" key="3">
    <source>
        <dbReference type="Proteomes" id="UP000076154"/>
    </source>
</evidence>
<feature type="region of interest" description="Disordered" evidence="1">
    <location>
        <begin position="278"/>
        <end position="459"/>
    </location>
</feature>
<feature type="region of interest" description="Disordered" evidence="1">
    <location>
        <begin position="98"/>
        <end position="125"/>
    </location>
</feature>
<feature type="compositionally biased region" description="Low complexity" evidence="1">
    <location>
        <begin position="98"/>
        <end position="112"/>
    </location>
</feature>
<name>A0A369JUX6_HYPMA</name>
<accession>A0A369JUX6</accession>
<evidence type="ECO:0000313" key="2">
    <source>
        <dbReference type="EMBL" id="RDB23483.1"/>
    </source>
</evidence>
<reference evidence="2" key="1">
    <citation type="submission" date="2018-04" db="EMBL/GenBank/DDBJ databases">
        <title>Whole genome sequencing of Hypsizygus marmoreus.</title>
        <authorList>
            <person name="Choi I.-G."/>
            <person name="Min B."/>
            <person name="Kim J.-G."/>
            <person name="Kim S."/>
            <person name="Oh Y.-L."/>
            <person name="Kong W.-S."/>
            <person name="Park H."/>
            <person name="Jeong J."/>
            <person name="Song E.-S."/>
        </authorList>
    </citation>
    <scope>NUCLEOTIDE SEQUENCE [LARGE SCALE GENOMIC DNA]</scope>
    <source>
        <strain evidence="2">51987-8</strain>
    </source>
</reference>
<feature type="region of interest" description="Disordered" evidence="1">
    <location>
        <begin position="137"/>
        <end position="257"/>
    </location>
</feature>
<feature type="compositionally biased region" description="Polar residues" evidence="1">
    <location>
        <begin position="392"/>
        <end position="410"/>
    </location>
</feature>
<feature type="compositionally biased region" description="Polar residues" evidence="1">
    <location>
        <begin position="199"/>
        <end position="215"/>
    </location>
</feature>
<sequence length="476" mass="51461">MKSCLKSPLHSPCSEECPIRKCVAFSEVAIEEVHFADDWDRTPTEPARKLTYQDILELKEIQRSLPRANQLDDPVSGRPGSHFLTAVPIGLLPLLSSSSSSQESFTTSSPVTSPTPTPSEPHSNSLWLCVSPPPIERIAPRPSHPPHLSHLLPSKPPTARPKPSFAFLPLLDTPPTSEESSPYTSTPSSRSPSPDAALQSDTDQSQDPPTPSLTNASLDSSPLSRASSSSPEPPFLQLPPLGSKGGEHNKPHFGPNDEYVFTLADERSYSHHAFAALSSITIDSIRPPRLRENSSRRSFSGRSPTRRPSVSPQRPDTAAWNSFAEHSRRRGASVSAQRPKHSAWNAFPNRCKPRQPSTSPQRTDTPARRRKFMVLNGVEIDIDDDDEDILSPASTPGASSPQSTADNTPAHTPLSPSTPCSSSPPSPDCGRSRQLPPAAKPSSSPILSASPPNRCSKSLCSPIRFKRDVGPKATAF</sequence>
<feature type="compositionally biased region" description="Low complexity" evidence="1">
    <location>
        <begin position="173"/>
        <end position="194"/>
    </location>
</feature>
<proteinExistence type="predicted"/>
<dbReference type="InParanoid" id="A0A369JUX6"/>
<protein>
    <submittedName>
        <fullName evidence="2">Uncharacterized protein</fullName>
    </submittedName>
</protein>
<dbReference type="Proteomes" id="UP000076154">
    <property type="component" value="Unassembled WGS sequence"/>
</dbReference>
<dbReference type="OrthoDB" id="2802795at2759"/>
<comment type="caution">
    <text evidence="2">The sequence shown here is derived from an EMBL/GenBank/DDBJ whole genome shotgun (WGS) entry which is preliminary data.</text>
</comment>
<feature type="compositionally biased region" description="Acidic residues" evidence="1">
    <location>
        <begin position="380"/>
        <end position="389"/>
    </location>
</feature>
<organism evidence="2 3">
    <name type="scientific">Hypsizygus marmoreus</name>
    <name type="common">White beech mushroom</name>
    <name type="synonym">Agaricus marmoreus</name>
    <dbReference type="NCBI Taxonomy" id="39966"/>
    <lineage>
        <taxon>Eukaryota</taxon>
        <taxon>Fungi</taxon>
        <taxon>Dikarya</taxon>
        <taxon>Basidiomycota</taxon>
        <taxon>Agaricomycotina</taxon>
        <taxon>Agaricomycetes</taxon>
        <taxon>Agaricomycetidae</taxon>
        <taxon>Agaricales</taxon>
        <taxon>Tricholomatineae</taxon>
        <taxon>Lyophyllaceae</taxon>
        <taxon>Hypsizygus</taxon>
    </lineage>
</organism>
<keyword evidence="3" id="KW-1185">Reference proteome</keyword>
<gene>
    <name evidence="2" type="ORF">Hypma_008952</name>
</gene>
<dbReference type="STRING" id="39966.A0A369JUX6"/>
<evidence type="ECO:0000256" key="1">
    <source>
        <dbReference type="SAM" id="MobiDB-lite"/>
    </source>
</evidence>
<feature type="compositionally biased region" description="Polar residues" evidence="1">
    <location>
        <begin position="355"/>
        <end position="364"/>
    </location>
</feature>
<dbReference type="EMBL" id="LUEZ02000046">
    <property type="protein sequence ID" value="RDB23483.1"/>
    <property type="molecule type" value="Genomic_DNA"/>
</dbReference>
<feature type="compositionally biased region" description="Low complexity" evidence="1">
    <location>
        <begin position="216"/>
        <end position="230"/>
    </location>
</feature>